<feature type="compositionally biased region" description="Basic and acidic residues" evidence="6">
    <location>
        <begin position="418"/>
        <end position="432"/>
    </location>
</feature>
<feature type="domain" description="RING-type" evidence="7">
    <location>
        <begin position="19"/>
        <end position="63"/>
    </location>
</feature>
<dbReference type="GeneID" id="105446102"/>
<dbReference type="InterPro" id="IPR047153">
    <property type="entry name" value="TRIM45/56/19-like"/>
</dbReference>
<evidence type="ECO:0000256" key="1">
    <source>
        <dbReference type="ARBA" id="ARBA00022723"/>
    </source>
</evidence>
<evidence type="ECO:0000256" key="4">
    <source>
        <dbReference type="PROSITE-ProRule" id="PRU00024"/>
    </source>
</evidence>
<organism evidence="9 10">
    <name type="scientific">Strongylocentrotus purpuratus</name>
    <name type="common">Purple sea urchin</name>
    <dbReference type="NCBI Taxonomy" id="7668"/>
    <lineage>
        <taxon>Eukaryota</taxon>
        <taxon>Metazoa</taxon>
        <taxon>Echinodermata</taxon>
        <taxon>Eleutherozoa</taxon>
        <taxon>Echinozoa</taxon>
        <taxon>Echinoidea</taxon>
        <taxon>Euechinoidea</taxon>
        <taxon>Echinacea</taxon>
        <taxon>Camarodonta</taxon>
        <taxon>Echinidea</taxon>
        <taxon>Strongylocentrotidae</taxon>
        <taxon>Strongylocentrotus</taxon>
    </lineage>
</organism>
<dbReference type="EnsemblMetazoa" id="XM_030996726">
    <property type="protein sequence ID" value="XP_030852586"/>
    <property type="gene ID" value="LOC105446102"/>
</dbReference>
<keyword evidence="10" id="KW-1185">Reference proteome</keyword>
<evidence type="ECO:0000259" key="7">
    <source>
        <dbReference type="PROSITE" id="PS50089"/>
    </source>
</evidence>
<dbReference type="InParanoid" id="A0A7M7PLQ1"/>
<evidence type="ECO:0000256" key="3">
    <source>
        <dbReference type="ARBA" id="ARBA00022833"/>
    </source>
</evidence>
<dbReference type="PROSITE" id="PS50119">
    <property type="entry name" value="ZF_BBOX"/>
    <property type="match status" value="2"/>
</dbReference>
<feature type="coiled-coil region" evidence="5">
    <location>
        <begin position="217"/>
        <end position="280"/>
    </location>
</feature>
<dbReference type="PROSITE" id="PS00518">
    <property type="entry name" value="ZF_RING_1"/>
    <property type="match status" value="1"/>
</dbReference>
<keyword evidence="2 4" id="KW-0863">Zinc-finger</keyword>
<dbReference type="PANTHER" id="PTHR25462:SF229">
    <property type="entry name" value="TRANSCRIPTION INTERMEDIARY FACTOR 1-BETA"/>
    <property type="match status" value="1"/>
</dbReference>
<dbReference type="InterPro" id="IPR001841">
    <property type="entry name" value="Znf_RING"/>
</dbReference>
<proteinExistence type="predicted"/>
<keyword evidence="3" id="KW-0862">Zinc</keyword>
<dbReference type="Gene3D" id="3.30.160.60">
    <property type="entry name" value="Classic Zinc Finger"/>
    <property type="match status" value="1"/>
</dbReference>
<evidence type="ECO:0000256" key="2">
    <source>
        <dbReference type="ARBA" id="ARBA00022771"/>
    </source>
</evidence>
<dbReference type="InterPro" id="IPR013083">
    <property type="entry name" value="Znf_RING/FYVE/PHD"/>
</dbReference>
<reference evidence="9" key="2">
    <citation type="submission" date="2021-01" db="UniProtKB">
        <authorList>
            <consortium name="EnsemblMetazoa"/>
        </authorList>
    </citation>
    <scope>IDENTIFICATION</scope>
</reference>
<dbReference type="PROSITE" id="PS50089">
    <property type="entry name" value="ZF_RING_2"/>
    <property type="match status" value="1"/>
</dbReference>
<dbReference type="GO" id="GO:0008270">
    <property type="term" value="F:zinc ion binding"/>
    <property type="evidence" value="ECO:0007669"/>
    <property type="project" value="UniProtKB-KW"/>
</dbReference>
<dbReference type="AlphaFoldDB" id="A0A7M7PLQ1"/>
<dbReference type="RefSeq" id="XP_030852586.1">
    <property type="nucleotide sequence ID" value="XM_030996726.1"/>
</dbReference>
<evidence type="ECO:0000256" key="6">
    <source>
        <dbReference type="SAM" id="MobiDB-lite"/>
    </source>
</evidence>
<dbReference type="SUPFAM" id="SSF69304">
    <property type="entry name" value="Tricorn protease N-terminal domain"/>
    <property type="match status" value="1"/>
</dbReference>
<dbReference type="InterPro" id="IPR000315">
    <property type="entry name" value="Znf_B-box"/>
</dbReference>
<feature type="compositionally biased region" description="Basic and acidic residues" evidence="6">
    <location>
        <begin position="453"/>
        <end position="467"/>
    </location>
</feature>
<dbReference type="KEGG" id="spu:105446102"/>
<feature type="domain" description="B box-type" evidence="8">
    <location>
        <begin position="101"/>
        <end position="149"/>
    </location>
</feature>
<dbReference type="Pfam" id="PF13445">
    <property type="entry name" value="zf-RING_UBOX"/>
    <property type="match status" value="1"/>
</dbReference>
<dbReference type="InterPro" id="IPR017907">
    <property type="entry name" value="Znf_RING_CS"/>
</dbReference>
<accession>A0A7M7PLQ1</accession>
<keyword evidence="5" id="KW-0175">Coiled coil</keyword>
<feature type="compositionally biased region" description="Basic and acidic residues" evidence="6">
    <location>
        <begin position="388"/>
        <end position="401"/>
    </location>
</feature>
<dbReference type="PANTHER" id="PTHR25462">
    <property type="entry name" value="BONUS, ISOFORM C-RELATED"/>
    <property type="match status" value="1"/>
</dbReference>
<dbReference type="Gene3D" id="3.30.40.10">
    <property type="entry name" value="Zinc/RING finger domain, C3HC4 (zinc finger)"/>
    <property type="match status" value="1"/>
</dbReference>
<dbReference type="InterPro" id="IPR027370">
    <property type="entry name" value="Znf-RING_euk"/>
</dbReference>
<evidence type="ECO:0000256" key="5">
    <source>
        <dbReference type="SAM" id="Coils"/>
    </source>
</evidence>
<evidence type="ECO:0000313" key="9">
    <source>
        <dbReference type="EnsemblMetazoa" id="XP_030852586"/>
    </source>
</evidence>
<dbReference type="SMART" id="SM00184">
    <property type="entry name" value="RING"/>
    <property type="match status" value="1"/>
</dbReference>
<keyword evidence="1" id="KW-0479">Metal-binding</keyword>
<dbReference type="Proteomes" id="UP000007110">
    <property type="component" value="Unassembled WGS sequence"/>
</dbReference>
<dbReference type="SUPFAM" id="SSF57845">
    <property type="entry name" value="B-box zinc-binding domain"/>
    <property type="match status" value="1"/>
</dbReference>
<protein>
    <submittedName>
        <fullName evidence="9">Uncharacterized protein</fullName>
    </submittedName>
</protein>
<evidence type="ECO:0000259" key="8">
    <source>
        <dbReference type="PROSITE" id="PS50119"/>
    </source>
</evidence>
<dbReference type="OrthoDB" id="342730at2759"/>
<dbReference type="SUPFAM" id="SSF57850">
    <property type="entry name" value="RING/U-box"/>
    <property type="match status" value="1"/>
</dbReference>
<name>A0A7M7PLQ1_STRPU</name>
<evidence type="ECO:0000313" key="10">
    <source>
        <dbReference type="Proteomes" id="UP000007110"/>
    </source>
</evidence>
<feature type="region of interest" description="Disordered" evidence="6">
    <location>
        <begin position="388"/>
        <end position="479"/>
    </location>
</feature>
<reference evidence="10" key="1">
    <citation type="submission" date="2015-02" db="EMBL/GenBank/DDBJ databases">
        <title>Genome sequencing for Strongylocentrotus purpuratus.</title>
        <authorList>
            <person name="Murali S."/>
            <person name="Liu Y."/>
            <person name="Vee V."/>
            <person name="English A."/>
            <person name="Wang M."/>
            <person name="Skinner E."/>
            <person name="Han Y."/>
            <person name="Muzny D.M."/>
            <person name="Worley K.C."/>
            <person name="Gibbs R.A."/>
        </authorList>
    </citation>
    <scope>NUCLEOTIDE SEQUENCE</scope>
</reference>
<feature type="domain" description="B box-type" evidence="8">
    <location>
        <begin position="166"/>
        <end position="202"/>
    </location>
</feature>
<dbReference type="GO" id="GO:0061630">
    <property type="term" value="F:ubiquitin protein ligase activity"/>
    <property type="evidence" value="ECO:0000318"/>
    <property type="project" value="GO_Central"/>
</dbReference>
<dbReference type="OMA" id="HEQYENI"/>
<sequence>MAEKIEEEKATSASHNLTCPLCLGIFDEATILTSCGHTFCRKCLKNYDLSHQELDHMICPLCKEVTKLSANRVDDFLTNVTVNGLVDDYNAKCGGVNAALEVRPKCTACTFHQDAVSFCRTCNNYMCDKCLDCHQHLKVVFEGHEIVSMEDIIKGKVSIGHLYEKCCIHKQDNKDMFCEDCKVHVCHKCVIVSHQNHNIKHQADFEQELRLKVNDLVQRCANKTSELEKNIQNVEVQRNEVYTAVQRLLDDVNQAYSIKAKELEKNHRNLIEQINAVKRSFDDDLNVLKSNDRQRIKSICSLITLVTTDRLGRLEPDSVSAHTLLCEELDAMLKEATDHTSAAAITNKAQEKRFKSADVTRIELGSISESTTDHTSAAAIGMTAQEKRFKHEDDTRLEPRSISESATDHTPAAAISKKAQEKRFKHEDDTRLEPGSISESATDHTPAAAISKKAQEKRFKHEDDTRLEPGSISESATDHTSAAAIGMTAQEKRFKPADVTCLEIGSISESDPKLQLMESVNLRGRMSGMTPYSKDSVAIGYNMDARGIDIIDSTGYHEQYENITRNMKCVDLVFQQDGSVFISNGNNKAHIYAPDRSKKSTIHVKGNELNLKLNRSSADEILIANSEKKVYILNPTGSTLKHTVPTKHETSQVSGTRSGLLVTSSCDLTNPSVVTVYDRDGNAGKSLKAHHHACAAVDEQDRVYVASYDRGIRATVIRLYDLDGLNLKERVVFKCKGLNLSTGYSWCYLVSLSPDVLAFACDKKLYFIKVSL</sequence>